<evidence type="ECO:0000313" key="2">
    <source>
        <dbReference type="Proteomes" id="UP001250698"/>
    </source>
</evidence>
<reference evidence="1 2" key="1">
    <citation type="submission" date="2023-10" db="EMBL/GenBank/DDBJ databases">
        <title>Hymenobacter endophyticus sp. nov., an isolate from the leaf tissues of wheat.</title>
        <authorList>
            <person name="Dai Y."/>
        </authorList>
    </citation>
    <scope>NUCLEOTIDE SEQUENCE [LARGE SCALE GENOMIC DNA]</scope>
    <source>
        <strain evidence="1 2">ZK17L-C2</strain>
    </source>
</reference>
<keyword evidence="2" id="KW-1185">Reference proteome</keyword>
<dbReference type="EMBL" id="JAWDJT010000020">
    <property type="protein sequence ID" value="MDU0372821.1"/>
    <property type="molecule type" value="Genomic_DNA"/>
</dbReference>
<comment type="caution">
    <text evidence="1">The sequence shown here is derived from an EMBL/GenBank/DDBJ whole genome shotgun (WGS) entry which is preliminary data.</text>
</comment>
<accession>A0ABU3TN65</accession>
<dbReference type="RefSeq" id="WP_316000176.1">
    <property type="nucleotide sequence ID" value="NZ_JAWDJT010000020.1"/>
</dbReference>
<dbReference type="InterPro" id="IPR009097">
    <property type="entry name" value="Cyclic_Pdiesterase"/>
</dbReference>
<proteinExistence type="predicted"/>
<gene>
    <name evidence="1" type="ORF">ROI90_20610</name>
</gene>
<dbReference type="SUPFAM" id="SSF55144">
    <property type="entry name" value="LigT-like"/>
    <property type="match status" value="1"/>
</dbReference>
<dbReference type="Gene3D" id="3.90.1140.10">
    <property type="entry name" value="Cyclic phosphodiesterase"/>
    <property type="match status" value="1"/>
</dbReference>
<protein>
    <submittedName>
        <fullName evidence="1">Mutarotase</fullName>
    </submittedName>
</protein>
<organism evidence="1 2">
    <name type="scientific">Hymenobacter endophyticus</name>
    <dbReference type="NCBI Taxonomy" id="3076335"/>
    <lineage>
        <taxon>Bacteria</taxon>
        <taxon>Pseudomonadati</taxon>
        <taxon>Bacteroidota</taxon>
        <taxon>Cytophagia</taxon>
        <taxon>Cytophagales</taxon>
        <taxon>Hymenobacteraceae</taxon>
        <taxon>Hymenobacter</taxon>
    </lineage>
</organism>
<evidence type="ECO:0000313" key="1">
    <source>
        <dbReference type="EMBL" id="MDU0372821.1"/>
    </source>
</evidence>
<sequence>MDLPEHYTAMREATVHRLLHEGADPDPLLHSPQDTRRGITLLARPPAAITAAIEDILADFRAIEPGQYYYPASDVHLTILSIISCYPGFTLTQIDPAAYCQAIRQITRRVRPFRIRYEGLTASPGGIMVQGFPEDDGLENLREATREFFRHSSLQQSIDARYSIHTAHSTVIRFTQPLTNAPALVARLAQHQDRYFGTFEVDAVELVYNDWYQRGPNTVLLEKYALSRS</sequence>
<name>A0ABU3TN65_9BACT</name>
<dbReference type="Proteomes" id="UP001250698">
    <property type="component" value="Unassembled WGS sequence"/>
</dbReference>